<evidence type="ECO:0000256" key="1">
    <source>
        <dbReference type="SAM" id="Coils"/>
    </source>
</evidence>
<accession>A0ABP0MAU9</accession>
<dbReference type="Proteomes" id="UP001642484">
    <property type="component" value="Unassembled WGS sequence"/>
</dbReference>
<feature type="coiled-coil region" evidence="1">
    <location>
        <begin position="427"/>
        <end position="487"/>
    </location>
</feature>
<dbReference type="EMBL" id="CAXAMN010016102">
    <property type="protein sequence ID" value="CAK9047300.1"/>
    <property type="molecule type" value="Genomic_DNA"/>
</dbReference>
<reference evidence="2 3" key="1">
    <citation type="submission" date="2024-02" db="EMBL/GenBank/DDBJ databases">
        <authorList>
            <person name="Chen Y."/>
            <person name="Shah S."/>
            <person name="Dougan E. K."/>
            <person name="Thang M."/>
            <person name="Chan C."/>
        </authorList>
    </citation>
    <scope>NUCLEOTIDE SEQUENCE [LARGE SCALE GENOMIC DNA]</scope>
</reference>
<keyword evidence="3" id="KW-1185">Reference proteome</keyword>
<gene>
    <name evidence="2" type="ORF">CCMP2556_LOCUS24484</name>
</gene>
<evidence type="ECO:0000313" key="3">
    <source>
        <dbReference type="Proteomes" id="UP001642484"/>
    </source>
</evidence>
<evidence type="ECO:0000313" key="2">
    <source>
        <dbReference type="EMBL" id="CAK9047300.1"/>
    </source>
</evidence>
<sequence>SIGLRSRCGSTMQGQRPMFVRPVGPGAPIVAAAPAATAPAAGGGRWPTAQGNSATRSVQVRASGMTAGTATTASPPLQLQAAPSPHFPGAGWNQLAEHSAYDAAQNELQEDRDINSLRSPGGSLVSSVTTLPCGGVVDSAAGLGRWGGVNMQEALATMEVLAIRVNESLEQMPSRLAEATSEVRADTTALRAEIQAMKEDLTSQLGEGLSAERDQRQELLQEVHSLGHDLRDQLNQEVERLRDSVMREMRERMDGQKVLREEVQLQQGSLMRLTSRVEDSFVELRTEIPRLGQEQTAVRDDLQRLQEVVGMNGHAGLQARLDQCEKMLKEQRELQMATESGFRQEMKEVTAAKDFMELKKMVSDQNAGLQKAADDGLQTTRMLEEQKEAIRSLQEQHVSGSAALKESIEQADQIFRQLLEATESKQREALEGLHRRLEEVRQCLESSNHEVQTTLGMQFKTETTDVKSQLQMKLEGVEQAVRQWTETRLSESESSSQAWVEASVVNRINALDKAVKKEMAERTSTNEQILGMITHNSERWCQLQAKFDEILVYIQKGTSPGDFAGGDGSTTFGRSLEDR</sequence>
<organism evidence="2 3">
    <name type="scientific">Durusdinium trenchii</name>
    <dbReference type="NCBI Taxonomy" id="1381693"/>
    <lineage>
        <taxon>Eukaryota</taxon>
        <taxon>Sar</taxon>
        <taxon>Alveolata</taxon>
        <taxon>Dinophyceae</taxon>
        <taxon>Suessiales</taxon>
        <taxon>Symbiodiniaceae</taxon>
        <taxon>Durusdinium</taxon>
    </lineage>
</organism>
<name>A0ABP0MAU9_9DINO</name>
<comment type="caution">
    <text evidence="2">The sequence shown here is derived from an EMBL/GenBank/DDBJ whole genome shotgun (WGS) entry which is preliminary data.</text>
</comment>
<keyword evidence="1" id="KW-0175">Coiled coil</keyword>
<protein>
    <submittedName>
        <fullName evidence="2">Uncharacterized protein</fullName>
    </submittedName>
</protein>
<feature type="non-terminal residue" evidence="2">
    <location>
        <position position="1"/>
    </location>
</feature>
<proteinExistence type="predicted"/>